<organism evidence="1">
    <name type="scientific">Trepomonas sp. PC1</name>
    <dbReference type="NCBI Taxonomy" id="1076344"/>
    <lineage>
        <taxon>Eukaryota</taxon>
        <taxon>Metamonada</taxon>
        <taxon>Diplomonadida</taxon>
        <taxon>Hexamitidae</taxon>
        <taxon>Hexamitinae</taxon>
        <taxon>Trepomonas</taxon>
    </lineage>
</organism>
<dbReference type="AlphaFoldDB" id="A0A146K6J6"/>
<dbReference type="InterPro" id="IPR010736">
    <property type="entry name" value="SHIPPO-rpt"/>
</dbReference>
<evidence type="ECO:0000313" key="1">
    <source>
        <dbReference type="EMBL" id="JAP91266.1"/>
    </source>
</evidence>
<dbReference type="Pfam" id="PF07004">
    <property type="entry name" value="SHIPPO-rpt"/>
    <property type="match status" value="1"/>
</dbReference>
<sequence length="82" mass="9349">SSMSSRYWNIEKQNVSPGMAYTPKYDFVKSSSVRCSMQAKYRDPERLQVPGPGAYKPRDTFTRKGIPAVTMSGKYKCGIFRK</sequence>
<feature type="non-terminal residue" evidence="1">
    <location>
        <position position="1"/>
    </location>
</feature>
<gene>
    <name evidence="1" type="ORF">TPC1_17169</name>
</gene>
<protein>
    <submittedName>
        <fullName evidence="1">H-SHIPPO 1</fullName>
    </submittedName>
</protein>
<proteinExistence type="predicted"/>
<name>A0A146K6J6_9EUKA</name>
<dbReference type="EMBL" id="GDID01005340">
    <property type="protein sequence ID" value="JAP91266.1"/>
    <property type="molecule type" value="Transcribed_RNA"/>
</dbReference>
<reference evidence="1" key="1">
    <citation type="submission" date="2015-07" db="EMBL/GenBank/DDBJ databases">
        <title>Adaptation to a free-living lifestyle via gene acquisitions in the diplomonad Trepomonas sp. PC1.</title>
        <authorList>
            <person name="Xu F."/>
            <person name="Jerlstrom-Hultqvist J."/>
            <person name="Kolisko M."/>
            <person name="Simpson A.G.B."/>
            <person name="Roger A.J."/>
            <person name="Svard S.G."/>
            <person name="Andersson J.O."/>
        </authorList>
    </citation>
    <scope>NUCLEOTIDE SEQUENCE</scope>
    <source>
        <strain evidence="1">PC1</strain>
    </source>
</reference>
<accession>A0A146K6J6</accession>